<dbReference type="AlphaFoldDB" id="A0A665UDI0"/>
<organism evidence="3 4">
    <name type="scientific">Echeneis naucrates</name>
    <name type="common">Live sharksucker</name>
    <dbReference type="NCBI Taxonomy" id="173247"/>
    <lineage>
        <taxon>Eukaryota</taxon>
        <taxon>Metazoa</taxon>
        <taxon>Chordata</taxon>
        <taxon>Craniata</taxon>
        <taxon>Vertebrata</taxon>
        <taxon>Euteleostomi</taxon>
        <taxon>Actinopterygii</taxon>
        <taxon>Neopterygii</taxon>
        <taxon>Teleostei</taxon>
        <taxon>Neoteleostei</taxon>
        <taxon>Acanthomorphata</taxon>
        <taxon>Carangaria</taxon>
        <taxon>Carangiformes</taxon>
        <taxon>Echeneidae</taxon>
        <taxon>Echeneis</taxon>
    </lineage>
</organism>
<protein>
    <submittedName>
        <fullName evidence="3">Zgc:162324</fullName>
    </submittedName>
</protein>
<evidence type="ECO:0000259" key="2">
    <source>
        <dbReference type="Pfam" id="PF05018"/>
    </source>
</evidence>
<dbReference type="Proteomes" id="UP000472264">
    <property type="component" value="Chromosome 5"/>
</dbReference>
<keyword evidence="1" id="KW-0812">Transmembrane</keyword>
<dbReference type="InParanoid" id="A0A665UDI0"/>
<keyword evidence="1" id="KW-1133">Transmembrane helix</keyword>
<keyword evidence="4" id="KW-1185">Reference proteome</keyword>
<name>A0A665UDI0_ECHNA</name>
<accession>A0A665UDI0</accession>
<keyword evidence="1" id="KW-0472">Membrane</keyword>
<dbReference type="Ensembl" id="ENSENLT00000018346.1">
    <property type="protein sequence ID" value="ENSENLP00000017703.1"/>
    <property type="gene ID" value="ENSENLG00000008100.1"/>
</dbReference>
<proteinExistence type="predicted"/>
<dbReference type="FunCoup" id="A0A665UDI0">
    <property type="interactions" value="307"/>
</dbReference>
<evidence type="ECO:0000313" key="4">
    <source>
        <dbReference type="Proteomes" id="UP000472264"/>
    </source>
</evidence>
<dbReference type="PANTHER" id="PTHR12458">
    <property type="entry name" value="ORF PROTEIN"/>
    <property type="match status" value="1"/>
</dbReference>
<evidence type="ECO:0000313" key="3">
    <source>
        <dbReference type="Ensembl" id="ENSENLP00000017703.1"/>
    </source>
</evidence>
<feature type="transmembrane region" description="Helical" evidence="1">
    <location>
        <begin position="302"/>
        <end position="325"/>
    </location>
</feature>
<dbReference type="InterPro" id="IPR007714">
    <property type="entry name" value="CFA20_dom"/>
</dbReference>
<feature type="domain" description="CFA20" evidence="2">
    <location>
        <begin position="1"/>
        <end position="169"/>
    </location>
</feature>
<dbReference type="Pfam" id="PF05018">
    <property type="entry name" value="CFA20_dom"/>
    <property type="match status" value="1"/>
</dbReference>
<reference evidence="3" key="1">
    <citation type="submission" date="2021-04" db="EMBL/GenBank/DDBJ databases">
        <authorList>
            <consortium name="Wellcome Sanger Institute Data Sharing"/>
        </authorList>
    </citation>
    <scope>NUCLEOTIDE SEQUENCE [LARGE SCALE GENOMIC DNA]</scope>
</reference>
<reference evidence="3" key="3">
    <citation type="submission" date="2025-09" db="UniProtKB">
        <authorList>
            <consortium name="Ensembl"/>
        </authorList>
    </citation>
    <scope>IDENTIFICATION</scope>
</reference>
<sequence length="391" mass="44465">MFRNNYQGGAVVEVFSGQGKDPVAKWKLSGGPSAISKEYNKEVKGFVYCLEGSSQTVKMQMPQNGKMSLGLLQRFLVLQVNIPQCKDFSVELVITDSEHLKRRLHLSTVHKELSTTLFIKFIPLEMYVFWSTLCFDLVSFSGELFKGFLTLDGITLFATCKVRRIFTMKTEPTGMSDDDLIPRSYQFPPDVNHITQVLNMENLLKAVTRTGSFKSDCVIFLWVIVLKGEDNNKLKPVDSSHYNLPLLGSLKMHGDDDEELRMLASLKREQEEDECKGSGLSASQIHQCDVSISMSSDDTSTWTHISMVLSVMACVVMTVYMYGLFPREWMDVLSPPIMPPSQQRSDFLKFFSGEEEPVNEEGNDEEYLNLFYDPCLKCYFDPQTGKYYELA</sequence>
<evidence type="ECO:0000256" key="1">
    <source>
        <dbReference type="SAM" id="Phobius"/>
    </source>
</evidence>
<dbReference type="InterPro" id="IPR040441">
    <property type="entry name" value="CFA20/CFAP20DC"/>
</dbReference>
<reference evidence="3" key="2">
    <citation type="submission" date="2025-08" db="UniProtKB">
        <authorList>
            <consortium name="Ensembl"/>
        </authorList>
    </citation>
    <scope>IDENTIFICATION</scope>
</reference>